<keyword evidence="2" id="KW-1185">Reference proteome</keyword>
<comment type="caution">
    <text evidence="1">The sequence shown here is derived from an EMBL/GenBank/DDBJ whole genome shotgun (WGS) entry which is preliminary data.</text>
</comment>
<name>A0A9W7CCU9_9STRA</name>
<dbReference type="EMBL" id="BRXX01000365">
    <property type="protein sequence ID" value="GMI07490.1"/>
    <property type="molecule type" value="Genomic_DNA"/>
</dbReference>
<organism evidence="1 2">
    <name type="scientific">Triparma verrucosa</name>
    <dbReference type="NCBI Taxonomy" id="1606542"/>
    <lineage>
        <taxon>Eukaryota</taxon>
        <taxon>Sar</taxon>
        <taxon>Stramenopiles</taxon>
        <taxon>Ochrophyta</taxon>
        <taxon>Bolidophyceae</taxon>
        <taxon>Parmales</taxon>
        <taxon>Triparmaceae</taxon>
        <taxon>Triparma</taxon>
    </lineage>
</organism>
<reference evidence="2" key="1">
    <citation type="journal article" date="2023" name="Commun. Biol.">
        <title>Genome analysis of Parmales, the sister group of diatoms, reveals the evolutionary specialization of diatoms from phago-mixotrophs to photoautotrophs.</title>
        <authorList>
            <person name="Ban H."/>
            <person name="Sato S."/>
            <person name="Yoshikawa S."/>
            <person name="Yamada K."/>
            <person name="Nakamura Y."/>
            <person name="Ichinomiya M."/>
            <person name="Sato N."/>
            <person name="Blanc-Mathieu R."/>
            <person name="Endo H."/>
            <person name="Kuwata A."/>
            <person name="Ogata H."/>
        </authorList>
    </citation>
    <scope>NUCLEOTIDE SEQUENCE [LARGE SCALE GENOMIC DNA]</scope>
    <source>
        <strain evidence="2">NIES 3699</strain>
    </source>
</reference>
<proteinExistence type="predicted"/>
<accession>A0A9W7CCU9</accession>
<evidence type="ECO:0000313" key="1">
    <source>
        <dbReference type="EMBL" id="GMI07490.1"/>
    </source>
</evidence>
<gene>
    <name evidence="1" type="ORF">TrVE_jg8431</name>
</gene>
<dbReference type="AlphaFoldDB" id="A0A9W7CCU9"/>
<dbReference type="Proteomes" id="UP001165160">
    <property type="component" value="Unassembled WGS sequence"/>
</dbReference>
<evidence type="ECO:0000313" key="2">
    <source>
        <dbReference type="Proteomes" id="UP001165160"/>
    </source>
</evidence>
<sequence length="200" mass="21946">MTTPNFLADSFQIENSEGAVLEHPHDHLFGKVLGLLFIHDCSSSQLTAFLHHTQQFYNRVNGVENKSFTGKRAHNLEVVVIPSPSLDETTLQQWMNNLSSPFLQVSPKEGNKLVELINKYPLEEDEVALQIVNWDGSVITRQGLVDVLSKGDSCLMHWQMVRKTEPIAGADDTPVTVPGSTAAPPSSKTVVGGVAVDLPF</sequence>
<protein>
    <submittedName>
        <fullName evidence="1">Uncharacterized protein</fullName>
    </submittedName>
</protein>